<gene>
    <name evidence="1" type="ORF">L1987_01299</name>
</gene>
<proteinExistence type="predicted"/>
<organism evidence="1 2">
    <name type="scientific">Smallanthus sonchifolius</name>
    <dbReference type="NCBI Taxonomy" id="185202"/>
    <lineage>
        <taxon>Eukaryota</taxon>
        <taxon>Viridiplantae</taxon>
        <taxon>Streptophyta</taxon>
        <taxon>Embryophyta</taxon>
        <taxon>Tracheophyta</taxon>
        <taxon>Spermatophyta</taxon>
        <taxon>Magnoliopsida</taxon>
        <taxon>eudicotyledons</taxon>
        <taxon>Gunneridae</taxon>
        <taxon>Pentapetalae</taxon>
        <taxon>asterids</taxon>
        <taxon>campanulids</taxon>
        <taxon>Asterales</taxon>
        <taxon>Asteraceae</taxon>
        <taxon>Asteroideae</taxon>
        <taxon>Heliantheae alliance</taxon>
        <taxon>Millerieae</taxon>
        <taxon>Smallanthus</taxon>
    </lineage>
</organism>
<dbReference type="EMBL" id="CM042018">
    <property type="protein sequence ID" value="KAI3827227.1"/>
    <property type="molecule type" value="Genomic_DNA"/>
</dbReference>
<name>A0ACB9K4N9_9ASTR</name>
<accession>A0ACB9K4N9</accession>
<reference evidence="1 2" key="2">
    <citation type="journal article" date="2022" name="Mol. Ecol. Resour.">
        <title>The genomes of chicory, endive, great burdock and yacon provide insights into Asteraceae paleo-polyploidization history and plant inulin production.</title>
        <authorList>
            <person name="Fan W."/>
            <person name="Wang S."/>
            <person name="Wang H."/>
            <person name="Wang A."/>
            <person name="Jiang F."/>
            <person name="Liu H."/>
            <person name="Zhao H."/>
            <person name="Xu D."/>
            <person name="Zhang Y."/>
        </authorList>
    </citation>
    <scope>NUCLEOTIDE SEQUENCE [LARGE SCALE GENOMIC DNA]</scope>
    <source>
        <strain evidence="2">cv. Yunnan</strain>
        <tissue evidence="1">Leaves</tissue>
    </source>
</reference>
<evidence type="ECO:0000313" key="2">
    <source>
        <dbReference type="Proteomes" id="UP001056120"/>
    </source>
</evidence>
<comment type="caution">
    <text evidence="1">The sequence shown here is derived from an EMBL/GenBank/DDBJ whole genome shotgun (WGS) entry which is preliminary data.</text>
</comment>
<reference evidence="2" key="1">
    <citation type="journal article" date="2022" name="Mol. Ecol. Resour.">
        <title>The genomes of chicory, endive, great burdock and yacon provide insights into Asteraceae palaeo-polyploidization history and plant inulin production.</title>
        <authorList>
            <person name="Fan W."/>
            <person name="Wang S."/>
            <person name="Wang H."/>
            <person name="Wang A."/>
            <person name="Jiang F."/>
            <person name="Liu H."/>
            <person name="Zhao H."/>
            <person name="Xu D."/>
            <person name="Zhang Y."/>
        </authorList>
    </citation>
    <scope>NUCLEOTIDE SEQUENCE [LARGE SCALE GENOMIC DNA]</scope>
    <source>
        <strain evidence="2">cv. Yunnan</strain>
    </source>
</reference>
<evidence type="ECO:0000313" key="1">
    <source>
        <dbReference type="EMBL" id="KAI3827227.1"/>
    </source>
</evidence>
<protein>
    <submittedName>
        <fullName evidence="1">Uncharacterized protein</fullName>
    </submittedName>
</protein>
<dbReference type="Proteomes" id="UP001056120">
    <property type="component" value="Linkage Group LG01"/>
</dbReference>
<sequence>MSTTAAADILQQTTTFLSKTLSQQDLRRRILSTLLTTLPPSLQPITNQLNLAAETLETAITTTNSSVKSSSLHLSETLLLSLPQNPFSSFLLSLIYTLCHRHTDASITLLNLFQTHPYLARSEVAPQVFEDMFLVNFVPVLEWYNEQRSRILLSLCLNSGYESDENSVGMDSVVSCKTLLLKMNDNQALELKELERDYEQVLDENCRVFVGYFKEVLLGGKDGNGVMDPPCVVLEAVHKGDKCEYDQDGRSMSTRFGSENGQYNPIWTDKGEKSIEIQIKKTKKLSKFPSFFPERVSPRVLTNERSSLRPSKPSPNNKDSGSELEDNSRYMSSSESEAELEEKNIEITSLDSKKTLSQKQKQPIITESSCFDPLMGDYDNPINEGKHTPPKDFVCPITTHIFSDPVTLETGQTYERKAIQQWLERGNSTCPITRQKLHSTHLPKTNYILKHLIASWKELNPSNSNQENEQLDVPPLTLTLTSPNDGAVSELRVAITKLCASEVLKEAETAVFTIQRFWEDVTESGLGPEVEIQNMLSQPPVINGFMEILFSSVNTRVLISTVFLLSELGSRNDEVISTLTRVESDVECVIALFQKGLFEAVVLIYLLKPSVPTLVQLEVVDSLLSVVNKNENEFFKMCVKPKTAAVLLLGHIVSGGDDGAVFEVVRRVISGKVIECIISSLETEWTEERITAIRLLLRCIQEDGKCRNIIADKAELASVLEILVGANDGDRFEIVQFLSELVKLNRRTFNNQILHIIKDEGTFSTMHTLLVYLQTAETEQLPVVAGLLLQLDLLAEPRKMSIYREEAIDTLISCLKNSDSPSAQIAAAETILALQGRFSSSGKPLIRAYLLKNVGLDKSYRSTMRKEQLAGTSGEIQEPMQEEKAAEEWERKTAFVLVSHEFGLIFEGLSEGLKSKYAEICSACFVCATWLVHMLTLLPDTGVIGAARICLLNRFVSIFKSAKDTEDKALSMLALSSFIHDPDGLRDITSHMKDILKGLREFKKSSKVAFEMLKVISEGSESSAELWNHKELAQQDCSTNGEVLSVICFKDKIFSGHSDGAIKVWTGKGSVLHLLQEIREHSKAVTSLTVLQSGDTLYSGSHDKTVRGWSINKEMIQCEQVYDVKDHVNNLLVANSISCFIPQGAGIKIHSWSGTSKLLNPSKYVKCLALVHGRLYTGCQDNSIQEIDLATGTLSSIQSGSRKLLGKSNPVHALKVHDELIYSASSSVEGTALKIWNASNYTLMHSVSLASEVRALVISSDMIYMGCKGGIVEVWCKKKLTRKEILQIGANSRVTCIALDSNEDYLVVGTSDGRIQISSDMIYMGCKGGIVEVWCKKKLTRKEILQIGANSRVTCIALDSNEDYLVVGTSDGRIQAWGVS</sequence>
<keyword evidence="2" id="KW-1185">Reference proteome</keyword>